<reference evidence="6" key="1">
    <citation type="submission" date="2019-10" db="EMBL/GenBank/DDBJ databases">
        <title>Draft genome sequece of Microseira wollei NIES-4236.</title>
        <authorList>
            <person name="Yamaguchi H."/>
            <person name="Suzuki S."/>
            <person name="Kawachi M."/>
        </authorList>
    </citation>
    <scope>NUCLEOTIDE SEQUENCE</scope>
    <source>
        <strain evidence="6">NIES-4236</strain>
    </source>
</reference>
<keyword evidence="7" id="KW-1185">Reference proteome</keyword>
<evidence type="ECO:0000313" key="6">
    <source>
        <dbReference type="EMBL" id="GET40487.1"/>
    </source>
</evidence>
<keyword evidence="3" id="KW-0808">Transferase</keyword>
<dbReference type="RefSeq" id="WP_226586340.1">
    <property type="nucleotide sequence ID" value="NZ_BLAY01000092.1"/>
</dbReference>
<evidence type="ECO:0000313" key="7">
    <source>
        <dbReference type="Proteomes" id="UP001050975"/>
    </source>
</evidence>
<dbReference type="InterPro" id="IPR016181">
    <property type="entry name" value="Acyl_CoA_acyltransferase"/>
</dbReference>
<organism evidence="6 7">
    <name type="scientific">Microseira wollei NIES-4236</name>
    <dbReference type="NCBI Taxonomy" id="2530354"/>
    <lineage>
        <taxon>Bacteria</taxon>
        <taxon>Bacillati</taxon>
        <taxon>Cyanobacteriota</taxon>
        <taxon>Cyanophyceae</taxon>
        <taxon>Oscillatoriophycideae</taxon>
        <taxon>Aerosakkonematales</taxon>
        <taxon>Aerosakkonemataceae</taxon>
        <taxon>Microseira</taxon>
    </lineage>
</organism>
<dbReference type="AlphaFoldDB" id="A0AAV3XC63"/>
<dbReference type="CDD" id="cd04301">
    <property type="entry name" value="NAT_SF"/>
    <property type="match status" value="1"/>
</dbReference>
<evidence type="ECO:0000256" key="1">
    <source>
        <dbReference type="ARBA" id="ARBA00005395"/>
    </source>
</evidence>
<comment type="caution">
    <text evidence="6">The sequence shown here is derived from an EMBL/GenBank/DDBJ whole genome shotgun (WGS) entry which is preliminary data.</text>
</comment>
<evidence type="ECO:0000256" key="3">
    <source>
        <dbReference type="ARBA" id="ARBA00022679"/>
    </source>
</evidence>
<evidence type="ECO:0000256" key="2">
    <source>
        <dbReference type="ARBA" id="ARBA00022490"/>
    </source>
</evidence>
<feature type="domain" description="N-acetyltransferase" evidence="5">
    <location>
        <begin position="6"/>
        <end position="155"/>
    </location>
</feature>
<keyword evidence="4" id="KW-0012">Acyltransferase</keyword>
<gene>
    <name evidence="6" type="ORF">MiSe_52960</name>
</gene>
<name>A0AAV3XC63_9CYAN</name>
<evidence type="ECO:0000259" key="5">
    <source>
        <dbReference type="PROSITE" id="PS51186"/>
    </source>
</evidence>
<dbReference type="PANTHER" id="PTHR43420">
    <property type="entry name" value="ACETYLTRANSFERASE"/>
    <property type="match status" value="1"/>
</dbReference>
<dbReference type="InterPro" id="IPR006464">
    <property type="entry name" value="AcTrfase_RimI/Ard1"/>
</dbReference>
<dbReference type="NCBIfam" id="TIGR01575">
    <property type="entry name" value="rimI"/>
    <property type="match status" value="1"/>
</dbReference>
<dbReference type="GO" id="GO:0008080">
    <property type="term" value="F:N-acetyltransferase activity"/>
    <property type="evidence" value="ECO:0007669"/>
    <property type="project" value="InterPro"/>
</dbReference>
<dbReference type="Pfam" id="PF00583">
    <property type="entry name" value="Acetyltransf_1"/>
    <property type="match status" value="1"/>
</dbReference>
<proteinExistence type="inferred from homology"/>
<comment type="similarity">
    <text evidence="1">Belongs to the acetyltransferase family. RimI subfamily.</text>
</comment>
<keyword evidence="2" id="KW-0963">Cytoplasm</keyword>
<dbReference type="Proteomes" id="UP001050975">
    <property type="component" value="Unassembled WGS sequence"/>
</dbReference>
<sequence>MGVTPLELKPITAEMLPAVVELDRLCFNGLWTQEAYQRELEGPNSDLLVLSIPEADNNLPILAVGCQWAIVDEAHITMVAVHPQYRGQGLGQALLFGLLKSARTRGMERATLEVRESNTTALSLYQKFGFQTAGRRRRYYQDNNEDALILWRSGLGYPQFEQTLASWYGEISSRLASFGWNLY</sequence>
<dbReference type="PROSITE" id="PS51186">
    <property type="entry name" value="GNAT"/>
    <property type="match status" value="1"/>
</dbReference>
<dbReference type="PANTHER" id="PTHR43420:SF44">
    <property type="entry name" value="ACETYLTRANSFERASE YPEA"/>
    <property type="match status" value="1"/>
</dbReference>
<protein>
    <submittedName>
        <fullName evidence="6">Ribosomal-protein-alanine acetyltransferase</fullName>
    </submittedName>
</protein>
<dbReference type="SUPFAM" id="SSF55729">
    <property type="entry name" value="Acyl-CoA N-acyltransferases (Nat)"/>
    <property type="match status" value="1"/>
</dbReference>
<accession>A0AAV3XC63</accession>
<dbReference type="InterPro" id="IPR050680">
    <property type="entry name" value="YpeA/RimI_acetyltransf"/>
</dbReference>
<dbReference type="Gene3D" id="3.40.630.30">
    <property type="match status" value="1"/>
</dbReference>
<dbReference type="EMBL" id="BLAY01000092">
    <property type="protein sequence ID" value="GET40487.1"/>
    <property type="molecule type" value="Genomic_DNA"/>
</dbReference>
<evidence type="ECO:0000256" key="4">
    <source>
        <dbReference type="ARBA" id="ARBA00023315"/>
    </source>
</evidence>
<dbReference type="InterPro" id="IPR000182">
    <property type="entry name" value="GNAT_dom"/>
</dbReference>